<dbReference type="AlphaFoldDB" id="A0A160PML5"/>
<dbReference type="EMBL" id="AP017369">
    <property type="protein sequence ID" value="BAU94445.1"/>
    <property type="molecule type" value="Genomic_DNA"/>
</dbReference>
<organism evidence="2 3">
    <name type="scientific">Corynebacterium suranareeae</name>
    <dbReference type="NCBI Taxonomy" id="2506452"/>
    <lineage>
        <taxon>Bacteria</taxon>
        <taxon>Bacillati</taxon>
        <taxon>Actinomycetota</taxon>
        <taxon>Actinomycetes</taxon>
        <taxon>Mycobacteriales</taxon>
        <taxon>Corynebacteriaceae</taxon>
        <taxon>Corynebacterium</taxon>
    </lineage>
</organism>
<gene>
    <name evidence="2" type="ORF">N24_0183</name>
</gene>
<name>A0A160PML5_9CORY</name>
<evidence type="ECO:0000313" key="3">
    <source>
        <dbReference type="Proteomes" id="UP000218244"/>
    </source>
</evidence>
<dbReference type="Pfam" id="PF04213">
    <property type="entry name" value="HtaA"/>
    <property type="match status" value="1"/>
</dbReference>
<accession>A0A160PML5</accession>
<evidence type="ECO:0000313" key="2">
    <source>
        <dbReference type="EMBL" id="BAU94445.1"/>
    </source>
</evidence>
<reference evidence="2 3" key="1">
    <citation type="submission" date="2016-02" db="EMBL/GenBank/DDBJ databases">
        <title>Corynebacterium glutamicum N24 whole genome sequencing project.</title>
        <authorList>
            <person name="Matsutani M."/>
            <person name="Nangtapong N."/>
            <person name="Yakushi T."/>
            <person name="Matsushita K."/>
        </authorList>
    </citation>
    <scope>NUCLEOTIDE SEQUENCE [LARGE SCALE GENOMIC DNA]</scope>
    <source>
        <strain evidence="2 3">N24</strain>
    </source>
</reference>
<keyword evidence="3" id="KW-1185">Reference proteome</keyword>
<dbReference type="InterPro" id="IPR007331">
    <property type="entry name" value="Htaa"/>
</dbReference>
<evidence type="ECO:0000259" key="1">
    <source>
        <dbReference type="Pfam" id="PF04213"/>
    </source>
</evidence>
<dbReference type="Proteomes" id="UP000218244">
    <property type="component" value="Chromosome"/>
</dbReference>
<dbReference type="KEGG" id="csur:N24_0183"/>
<feature type="domain" description="Htaa" evidence="1">
    <location>
        <begin position="2"/>
        <end position="144"/>
    </location>
</feature>
<proteinExistence type="predicted"/>
<sequence>MLAWGIKKSFLGYLESLPDCVFAESDGASRDPHTGLFQFPFHRRVELDEGGYRLEFSGDIRIKAHGGMLLVILMNPWLEISERGVELSVVDLMHWPDTSQRELIGHSPLMEAPGDAEFPLVLAESAVETFNNVYQPGEPLDPVVLI</sequence>
<protein>
    <recommendedName>
        <fullName evidence="1">Htaa domain-containing protein</fullName>
    </recommendedName>
</protein>